<evidence type="ECO:0008006" key="3">
    <source>
        <dbReference type="Google" id="ProtNLM"/>
    </source>
</evidence>
<reference evidence="2" key="1">
    <citation type="journal article" date="2015" name="Nature">
        <title>Complex archaea that bridge the gap between prokaryotes and eukaryotes.</title>
        <authorList>
            <person name="Spang A."/>
            <person name="Saw J.H."/>
            <person name="Jorgensen S.L."/>
            <person name="Zaremba-Niedzwiedzka K."/>
            <person name="Martijn J."/>
            <person name="Lind A.E."/>
            <person name="van Eijk R."/>
            <person name="Schleper C."/>
            <person name="Guy L."/>
            <person name="Ettema T.J."/>
        </authorList>
    </citation>
    <scope>NUCLEOTIDE SEQUENCE</scope>
</reference>
<dbReference type="Pfam" id="PF00344">
    <property type="entry name" value="SecY"/>
    <property type="match status" value="1"/>
</dbReference>
<dbReference type="InterPro" id="IPR023201">
    <property type="entry name" value="SecY_dom_sf"/>
</dbReference>
<organism evidence="2">
    <name type="scientific">marine sediment metagenome</name>
    <dbReference type="NCBI Taxonomy" id="412755"/>
    <lineage>
        <taxon>unclassified sequences</taxon>
        <taxon>metagenomes</taxon>
        <taxon>ecological metagenomes</taxon>
    </lineage>
</organism>
<keyword evidence="1" id="KW-0812">Transmembrane</keyword>
<dbReference type="EMBL" id="LAZR01066120">
    <property type="protein sequence ID" value="KKK54192.1"/>
    <property type="molecule type" value="Genomic_DNA"/>
</dbReference>
<feature type="non-terminal residue" evidence="2">
    <location>
        <position position="1"/>
    </location>
</feature>
<dbReference type="AlphaFoldDB" id="A0A0F8WBG9"/>
<dbReference type="GO" id="GO:0015031">
    <property type="term" value="P:protein transport"/>
    <property type="evidence" value="ECO:0007669"/>
    <property type="project" value="InterPro"/>
</dbReference>
<feature type="transmembrane region" description="Helical" evidence="1">
    <location>
        <begin position="252"/>
        <end position="273"/>
    </location>
</feature>
<gene>
    <name evidence="2" type="ORF">LCGC14_3087210</name>
</gene>
<name>A0A0F8WBG9_9ZZZZ</name>
<feature type="transmembrane region" description="Helical" evidence="1">
    <location>
        <begin position="180"/>
        <end position="200"/>
    </location>
</feature>
<feature type="transmembrane region" description="Helical" evidence="1">
    <location>
        <begin position="103"/>
        <end position="123"/>
    </location>
</feature>
<protein>
    <recommendedName>
        <fullName evidence="3">Preprotein translocase subunit SecY</fullName>
    </recommendedName>
</protein>
<accession>A0A0F8WBG9</accession>
<keyword evidence="1" id="KW-1133">Transmembrane helix</keyword>
<dbReference type="GO" id="GO:0016020">
    <property type="term" value="C:membrane"/>
    <property type="evidence" value="ECO:0007669"/>
    <property type="project" value="InterPro"/>
</dbReference>
<dbReference type="SUPFAM" id="SSF103491">
    <property type="entry name" value="Preprotein translocase SecY subunit"/>
    <property type="match status" value="1"/>
</dbReference>
<proteinExistence type="predicted"/>
<feature type="transmembrane region" description="Helical" evidence="1">
    <location>
        <begin position="63"/>
        <end position="82"/>
    </location>
</feature>
<evidence type="ECO:0000256" key="1">
    <source>
        <dbReference type="SAM" id="Phobius"/>
    </source>
</evidence>
<feature type="transmembrane region" description="Helical" evidence="1">
    <location>
        <begin position="227"/>
        <end position="246"/>
    </location>
</feature>
<comment type="caution">
    <text evidence="2">The sequence shown here is derived from an EMBL/GenBank/DDBJ whole genome shotgun (WGS) entry which is preliminary data.</text>
</comment>
<sequence>SLFIATSVSVTVFTGAFSLDNASGVASSQPYRKGALIFFIQSITRGEVLKHGLWHPESDASDMFNVLATIIVFAIVIYVESMRIEIPVQHAEHRMPARYPIKFLYVSNIPVILVSALFANIFLVSNLMNNRYGGEAGVMGNFARVLGTWDSDSGQNVPVGGLAAYTTPPRGLLETLDDPFGAFIYTVFAMVWVETAGMSARDVARQLISAGMQIPGFRRHPKIIEKYLNNYIPYAAFLGGVFIGLLASFADFLGAIGSGVGILLTVGIIRQYYEILAKERLSDINPALAGLLGIT</sequence>
<dbReference type="Gene3D" id="1.10.3370.10">
    <property type="entry name" value="SecY subunit domain"/>
    <property type="match status" value="1"/>
</dbReference>
<keyword evidence="1" id="KW-0472">Membrane</keyword>
<dbReference type="InterPro" id="IPR002208">
    <property type="entry name" value="SecY/SEC61-alpha"/>
</dbReference>
<evidence type="ECO:0000313" key="2">
    <source>
        <dbReference type="EMBL" id="KKK54192.1"/>
    </source>
</evidence>
<dbReference type="PANTHER" id="PTHR10906">
    <property type="entry name" value="SECY/SEC61-ALPHA FAMILY MEMBER"/>
    <property type="match status" value="1"/>
</dbReference>